<dbReference type="eggNOG" id="arCOG05309">
    <property type="taxonomic scope" value="Archaea"/>
</dbReference>
<keyword evidence="3" id="KW-1185">Reference proteome</keyword>
<proteinExistence type="predicted"/>
<keyword evidence="1" id="KW-0472">Membrane</keyword>
<evidence type="ECO:0000313" key="3">
    <source>
        <dbReference type="Proteomes" id="UP000006565"/>
    </source>
</evidence>
<evidence type="ECO:0000256" key="1">
    <source>
        <dbReference type="SAM" id="Phobius"/>
    </source>
</evidence>
<protein>
    <submittedName>
        <fullName evidence="2">Uncharacterized protein</fullName>
    </submittedName>
</protein>
<reference evidence="2 3" key="1">
    <citation type="journal article" date="2010" name="Stand. Genomic Sci.">
        <title>Complete genome sequence of Methanoplanus petrolearius type strain (SEBR 4847).</title>
        <authorList>
            <person name="Brambilla E."/>
            <person name="Djao O.D."/>
            <person name="Daligault H."/>
            <person name="Lapidus A."/>
            <person name="Lucas S."/>
            <person name="Hammon N."/>
            <person name="Nolan M."/>
            <person name="Tice H."/>
            <person name="Cheng J.F."/>
            <person name="Han C."/>
            <person name="Tapia R."/>
            <person name="Goodwin L."/>
            <person name="Pitluck S."/>
            <person name="Liolios K."/>
            <person name="Ivanova N."/>
            <person name="Mavromatis K."/>
            <person name="Mikhailova N."/>
            <person name="Pati A."/>
            <person name="Chen A."/>
            <person name="Palaniappan K."/>
            <person name="Land M."/>
            <person name="Hauser L."/>
            <person name="Chang Y.J."/>
            <person name="Jeffries C.D."/>
            <person name="Rohde M."/>
            <person name="Spring S."/>
            <person name="Sikorski J."/>
            <person name="Goker M."/>
            <person name="Woyke T."/>
            <person name="Bristow J."/>
            <person name="Eisen J.A."/>
            <person name="Markowitz V."/>
            <person name="Hugenholtz P."/>
            <person name="Kyrpides N.C."/>
            <person name="Klenk H.P."/>
        </authorList>
    </citation>
    <scope>NUCLEOTIDE SEQUENCE [LARGE SCALE GENOMIC DNA]</scope>
    <source>
        <strain evidence="3">DSM 11571 / OCM 486 / SEBR 4847</strain>
    </source>
</reference>
<keyword evidence="1" id="KW-1133">Transmembrane helix</keyword>
<gene>
    <name evidence="2" type="ordered locus">Mpet_1830</name>
</gene>
<evidence type="ECO:0000313" key="2">
    <source>
        <dbReference type="EMBL" id="ADN36582.1"/>
    </source>
</evidence>
<dbReference type="STRING" id="679926.Mpet_1830"/>
<dbReference type="Proteomes" id="UP000006565">
    <property type="component" value="Chromosome"/>
</dbReference>
<dbReference type="RefSeq" id="WP_013329759.1">
    <property type="nucleotide sequence ID" value="NC_014507.1"/>
</dbReference>
<dbReference type="HOGENOM" id="CLU_1227668_0_0_2"/>
<dbReference type="EMBL" id="CP002117">
    <property type="protein sequence ID" value="ADN36582.1"/>
    <property type="molecule type" value="Genomic_DNA"/>
</dbReference>
<accession>E1RIB7</accession>
<name>E1RIB7_METP4</name>
<dbReference type="GeneID" id="9744307"/>
<organism evidence="2 3">
    <name type="scientific">Methanolacinia petrolearia (strain DSM 11571 / OCM 486 / SEBR 4847)</name>
    <name type="common">Methanoplanus petrolearius</name>
    <dbReference type="NCBI Taxonomy" id="679926"/>
    <lineage>
        <taxon>Archaea</taxon>
        <taxon>Methanobacteriati</taxon>
        <taxon>Methanobacteriota</taxon>
        <taxon>Stenosarchaea group</taxon>
        <taxon>Methanomicrobia</taxon>
        <taxon>Methanomicrobiales</taxon>
        <taxon>Methanomicrobiaceae</taxon>
        <taxon>Methanolacinia</taxon>
    </lineage>
</organism>
<feature type="transmembrane region" description="Helical" evidence="1">
    <location>
        <begin position="21"/>
        <end position="45"/>
    </location>
</feature>
<sequence precursor="true">MSKKRKEPRKKDRDWQKLLSRAFIVVILLACVIGFSLSFSFFSIFKKAEAGDIVTVDYTLYYEEGYPIVSSDAYVVQDAYEQGIPVAYTSSLQLQAGSLQSDNLIPVSVYQYYLGNTEYALLDLEVDAMSSDVIDMHTNDVKQIDLEFAPTLTYNISAEDFDSVEGMNFSEIAVGMLMFPDLSGNFNESVNATKIIRPSVIIAKTNDSVTLRYGYALAEIKVTDIN</sequence>
<dbReference type="KEGG" id="mpi:Mpet_1830"/>
<dbReference type="AlphaFoldDB" id="E1RIB7"/>
<keyword evidence="1" id="KW-0812">Transmembrane</keyword>
<dbReference type="OrthoDB" id="111377at2157"/>